<keyword evidence="9 10" id="KW-0472">Membrane</keyword>
<keyword evidence="6 10" id="KW-0812">Transmembrane</keyword>
<dbReference type="Proteomes" id="UP000634667">
    <property type="component" value="Unassembled WGS sequence"/>
</dbReference>
<reference evidence="13" key="1">
    <citation type="journal article" date="2019" name="Int. J. Syst. Evol. Microbiol.">
        <title>The Global Catalogue of Microorganisms (GCM) 10K type strain sequencing project: providing services to taxonomists for standard genome sequencing and annotation.</title>
        <authorList>
            <consortium name="The Broad Institute Genomics Platform"/>
            <consortium name="The Broad Institute Genome Sequencing Center for Infectious Disease"/>
            <person name="Wu L."/>
            <person name="Ma J."/>
        </authorList>
    </citation>
    <scope>NUCLEOTIDE SEQUENCE [LARGE SCALE GENOMIC DNA]</scope>
    <source>
        <strain evidence="13">KCTC 23723</strain>
    </source>
</reference>
<evidence type="ECO:0000256" key="8">
    <source>
        <dbReference type="ARBA" id="ARBA00022989"/>
    </source>
</evidence>
<dbReference type="NCBIfam" id="TIGR01713">
    <property type="entry name" value="typeII_sec_gspC"/>
    <property type="match status" value="1"/>
</dbReference>
<organism evidence="12 13">
    <name type="scientific">Alishewanella tabrizica</name>
    <dbReference type="NCBI Taxonomy" id="671278"/>
    <lineage>
        <taxon>Bacteria</taxon>
        <taxon>Pseudomonadati</taxon>
        <taxon>Pseudomonadota</taxon>
        <taxon>Gammaproteobacteria</taxon>
        <taxon>Alteromonadales</taxon>
        <taxon>Alteromonadaceae</taxon>
        <taxon>Alishewanella</taxon>
    </lineage>
</organism>
<feature type="domain" description="Type II secretion system protein GspC N-terminal" evidence="11">
    <location>
        <begin position="32"/>
        <end position="169"/>
    </location>
</feature>
<gene>
    <name evidence="12" type="primary">gspC</name>
    <name evidence="12" type="ORF">GCM10008111_25870</name>
</gene>
<evidence type="ECO:0000256" key="5">
    <source>
        <dbReference type="ARBA" id="ARBA00022519"/>
    </source>
</evidence>
<evidence type="ECO:0000256" key="7">
    <source>
        <dbReference type="ARBA" id="ARBA00022927"/>
    </source>
</evidence>
<evidence type="ECO:0000256" key="3">
    <source>
        <dbReference type="ARBA" id="ARBA00022448"/>
    </source>
</evidence>
<keyword evidence="8 10" id="KW-1133">Transmembrane helix</keyword>
<evidence type="ECO:0000256" key="9">
    <source>
        <dbReference type="ARBA" id="ARBA00023136"/>
    </source>
</evidence>
<dbReference type="InterPro" id="IPR024961">
    <property type="entry name" value="T2SS_GspC_N"/>
</dbReference>
<evidence type="ECO:0000313" key="13">
    <source>
        <dbReference type="Proteomes" id="UP000634667"/>
    </source>
</evidence>
<comment type="similarity">
    <text evidence="2">Belongs to the GSP C family.</text>
</comment>
<dbReference type="InterPro" id="IPR036034">
    <property type="entry name" value="PDZ_sf"/>
</dbReference>
<dbReference type="SUPFAM" id="SSF50156">
    <property type="entry name" value="PDZ domain-like"/>
    <property type="match status" value="1"/>
</dbReference>
<keyword evidence="4" id="KW-1003">Cell membrane</keyword>
<name>A0ABQ2WST3_9ALTE</name>
<dbReference type="Gene3D" id="2.30.42.10">
    <property type="match status" value="1"/>
</dbReference>
<protein>
    <submittedName>
        <fullName evidence="12">Type II secretion system protein GspC</fullName>
    </submittedName>
</protein>
<comment type="subcellular location">
    <subcellularLocation>
        <location evidence="1">Cell inner membrane</location>
    </subcellularLocation>
</comment>
<evidence type="ECO:0000256" key="4">
    <source>
        <dbReference type="ARBA" id="ARBA00022475"/>
    </source>
</evidence>
<dbReference type="RefSeq" id="WP_189483654.1">
    <property type="nucleotide sequence ID" value="NZ_BMYR01000011.1"/>
</dbReference>
<evidence type="ECO:0000259" key="11">
    <source>
        <dbReference type="Pfam" id="PF11356"/>
    </source>
</evidence>
<keyword evidence="7" id="KW-0653">Protein transport</keyword>
<evidence type="ECO:0000256" key="10">
    <source>
        <dbReference type="SAM" id="Phobius"/>
    </source>
</evidence>
<sequence>MNVTLPTPIQQLLLQLQRIPISLVRQSLNVVFMLLFAWLLARLSWQLLPIPVSEYVSQPTLTQTSAAVPQDLSSLTAFPLFGKAEPVASSAPAVAVVTEAPKTQLNVKLTGLVAVPAKPEAGSAVIEHRGTETAYAVGDMLEGTRAKLHQVLDDRVLLEQNGRYETLMLDGVEFTRVAQANAGLGRDDSGDQGLQEPVAEPIVLAQPIATGFENPELQARRDEIMAEPMKFFDYVRVTPVQRDGQLAGYRLMPGKDAAVFQQMGFQQGDLAIEINGVPLNDMQQAMRIINDIRDATEASIKIERDGEIRDILFSLSQ</sequence>
<evidence type="ECO:0000313" key="12">
    <source>
        <dbReference type="EMBL" id="GGW68681.1"/>
    </source>
</evidence>
<comment type="caution">
    <text evidence="12">The sequence shown here is derived from an EMBL/GenBank/DDBJ whole genome shotgun (WGS) entry which is preliminary data.</text>
</comment>
<dbReference type="InterPro" id="IPR001639">
    <property type="entry name" value="T2SS_protein-GspC"/>
</dbReference>
<evidence type="ECO:0000256" key="2">
    <source>
        <dbReference type="ARBA" id="ARBA00007986"/>
    </source>
</evidence>
<keyword evidence="3" id="KW-0813">Transport</keyword>
<evidence type="ECO:0000256" key="6">
    <source>
        <dbReference type="ARBA" id="ARBA00022692"/>
    </source>
</evidence>
<dbReference type="Pfam" id="PF11356">
    <property type="entry name" value="T2SSC"/>
    <property type="match status" value="1"/>
</dbReference>
<evidence type="ECO:0000256" key="1">
    <source>
        <dbReference type="ARBA" id="ARBA00004533"/>
    </source>
</evidence>
<keyword evidence="13" id="KW-1185">Reference proteome</keyword>
<dbReference type="PROSITE" id="PS01141">
    <property type="entry name" value="T2SP_C"/>
    <property type="match status" value="1"/>
</dbReference>
<proteinExistence type="inferred from homology"/>
<feature type="transmembrane region" description="Helical" evidence="10">
    <location>
        <begin position="28"/>
        <end position="48"/>
    </location>
</feature>
<dbReference type="EMBL" id="BMYR01000011">
    <property type="protein sequence ID" value="GGW68681.1"/>
    <property type="molecule type" value="Genomic_DNA"/>
</dbReference>
<accession>A0ABQ2WST3</accession>
<dbReference type="Gene3D" id="2.30.30.830">
    <property type="match status" value="1"/>
</dbReference>
<keyword evidence="5" id="KW-0997">Cell inner membrane</keyword>